<name>A0A4U3MMK3_9ACTN</name>
<comment type="caution">
    <text evidence="3">The sequence shown here is derived from an EMBL/GenBank/DDBJ whole genome shotgun (WGS) entry which is preliminary data.</text>
</comment>
<dbReference type="InterPro" id="IPR013154">
    <property type="entry name" value="ADH-like_N"/>
</dbReference>
<evidence type="ECO:0000256" key="1">
    <source>
        <dbReference type="ARBA" id="ARBA00023002"/>
    </source>
</evidence>
<evidence type="ECO:0000313" key="3">
    <source>
        <dbReference type="EMBL" id="TKK90230.1"/>
    </source>
</evidence>
<dbReference type="PROSITE" id="PS01162">
    <property type="entry name" value="QOR_ZETA_CRYSTAL"/>
    <property type="match status" value="1"/>
</dbReference>
<feature type="domain" description="Enoyl reductase (ER)" evidence="2">
    <location>
        <begin position="10"/>
        <end position="315"/>
    </location>
</feature>
<dbReference type="SMART" id="SM00829">
    <property type="entry name" value="PKS_ER"/>
    <property type="match status" value="1"/>
</dbReference>
<dbReference type="GO" id="GO:0008270">
    <property type="term" value="F:zinc ion binding"/>
    <property type="evidence" value="ECO:0007669"/>
    <property type="project" value="InterPro"/>
</dbReference>
<keyword evidence="1" id="KW-0560">Oxidoreductase</keyword>
<dbReference type="InterPro" id="IPR002364">
    <property type="entry name" value="Quin_OxRdtase/zeta-crystal_CS"/>
</dbReference>
<dbReference type="Gene3D" id="3.40.50.720">
    <property type="entry name" value="NAD(P)-binding Rossmann-like Domain"/>
    <property type="match status" value="1"/>
</dbReference>
<organism evidence="3 4">
    <name type="scientific">Herbidospora galbida</name>
    <dbReference type="NCBI Taxonomy" id="2575442"/>
    <lineage>
        <taxon>Bacteria</taxon>
        <taxon>Bacillati</taxon>
        <taxon>Actinomycetota</taxon>
        <taxon>Actinomycetes</taxon>
        <taxon>Streptosporangiales</taxon>
        <taxon>Streptosporangiaceae</taxon>
        <taxon>Herbidospora</taxon>
    </lineage>
</organism>
<gene>
    <name evidence="3" type="ORF">FDA94_07395</name>
</gene>
<dbReference type="SUPFAM" id="SSF50129">
    <property type="entry name" value="GroES-like"/>
    <property type="match status" value="1"/>
</dbReference>
<dbReference type="RefSeq" id="WP_137246276.1">
    <property type="nucleotide sequence ID" value="NZ_SZQA01000004.1"/>
</dbReference>
<dbReference type="InterPro" id="IPR011032">
    <property type="entry name" value="GroES-like_sf"/>
</dbReference>
<dbReference type="SUPFAM" id="SSF51735">
    <property type="entry name" value="NAD(P)-binding Rossmann-fold domains"/>
    <property type="match status" value="1"/>
</dbReference>
<dbReference type="GO" id="GO:0016491">
    <property type="term" value="F:oxidoreductase activity"/>
    <property type="evidence" value="ECO:0007669"/>
    <property type="project" value="UniProtKB-KW"/>
</dbReference>
<dbReference type="EMBL" id="SZQA01000004">
    <property type="protein sequence ID" value="TKK90230.1"/>
    <property type="molecule type" value="Genomic_DNA"/>
</dbReference>
<dbReference type="PANTHER" id="PTHR11695">
    <property type="entry name" value="ALCOHOL DEHYDROGENASE RELATED"/>
    <property type="match status" value="1"/>
</dbReference>
<dbReference type="InterPro" id="IPR020843">
    <property type="entry name" value="ER"/>
</dbReference>
<dbReference type="Pfam" id="PF08240">
    <property type="entry name" value="ADH_N"/>
    <property type="match status" value="1"/>
</dbReference>
<dbReference type="OrthoDB" id="3727682at2"/>
<protein>
    <submittedName>
        <fullName evidence="3">NAD(P)-dependent alcohol dehydrogenase</fullName>
    </submittedName>
</protein>
<reference evidence="3 4" key="1">
    <citation type="submission" date="2019-04" db="EMBL/GenBank/DDBJ databases">
        <title>Herbidospora sp. NEAU-GS14.nov., a novel actinomycete isolated from soil.</title>
        <authorList>
            <person name="Han L."/>
        </authorList>
    </citation>
    <scope>NUCLEOTIDE SEQUENCE [LARGE SCALE GENOMIC DNA]</scope>
    <source>
        <strain evidence="3 4">NEAU-GS14</strain>
    </source>
</reference>
<keyword evidence="4" id="KW-1185">Reference proteome</keyword>
<dbReference type="Gene3D" id="3.90.180.10">
    <property type="entry name" value="Medium-chain alcohol dehydrogenases, catalytic domain"/>
    <property type="match status" value="1"/>
</dbReference>
<dbReference type="Proteomes" id="UP000308705">
    <property type="component" value="Unassembled WGS sequence"/>
</dbReference>
<dbReference type="AlphaFoldDB" id="A0A4U3MMK3"/>
<dbReference type="InterPro" id="IPR036291">
    <property type="entry name" value="NAD(P)-bd_dom_sf"/>
</dbReference>
<proteinExistence type="predicted"/>
<evidence type="ECO:0000313" key="4">
    <source>
        <dbReference type="Proteomes" id="UP000308705"/>
    </source>
</evidence>
<dbReference type="PANTHER" id="PTHR11695:SF294">
    <property type="entry name" value="RETICULON-4-INTERACTING PROTEIN 1, MITOCHONDRIAL"/>
    <property type="match status" value="1"/>
</dbReference>
<sequence>MKAIVQDRYGPPDILECRDVPAPTPGPGEVLVKVMAASLNARDWHVLRGDPYLARLSFGLRAPKAPILGTDFAGVVVSGEGFEPGEEVYGEFGGAFAEYVAVPAGLVDRKPESLTFEQAAAMPLAANTALQGLRGLEKGQSVLINGASGGVGTFAVQIAKARGARVTAVCSTRNADLVAGLGADRVVDYRKEDFALTGDRHDLVFDLVGNRSLRDLRRALVPGGTLVISGGGVFTGGSLFGPLGLVIRARLAARFVREKIVVLEAVPGRAALAALRELADGGLMVPAVDRTYGLADTAEAIRYMEAEHARANIVLTVGAAT</sequence>
<dbReference type="InterPro" id="IPR050700">
    <property type="entry name" value="YIM1/Zinc_Alcohol_DH_Fams"/>
</dbReference>
<accession>A0A4U3MMK3</accession>
<dbReference type="Pfam" id="PF13602">
    <property type="entry name" value="ADH_zinc_N_2"/>
    <property type="match status" value="1"/>
</dbReference>
<dbReference type="CDD" id="cd08267">
    <property type="entry name" value="MDR1"/>
    <property type="match status" value="1"/>
</dbReference>
<evidence type="ECO:0000259" key="2">
    <source>
        <dbReference type="SMART" id="SM00829"/>
    </source>
</evidence>